<dbReference type="EMBL" id="JACJTB010000031">
    <property type="protein sequence ID" value="MBD2596694.1"/>
    <property type="molecule type" value="Genomic_DNA"/>
</dbReference>
<dbReference type="RefSeq" id="WP_190969471.1">
    <property type="nucleotide sequence ID" value="NZ_JACJTB010000031.1"/>
</dbReference>
<sequence>MLLPKRSPHTMLAAEVVQWDKEFRCFILNCDAEVVCVILMCHLPASS</sequence>
<evidence type="ECO:0000313" key="2">
    <source>
        <dbReference type="Proteomes" id="UP000603457"/>
    </source>
</evidence>
<organism evidence="1 2">
    <name type="scientific">Nostoc spongiaeforme FACHB-130</name>
    <dbReference type="NCBI Taxonomy" id="1357510"/>
    <lineage>
        <taxon>Bacteria</taxon>
        <taxon>Bacillati</taxon>
        <taxon>Cyanobacteriota</taxon>
        <taxon>Cyanophyceae</taxon>
        <taxon>Nostocales</taxon>
        <taxon>Nostocaceae</taxon>
        <taxon>Nostoc</taxon>
    </lineage>
</organism>
<accession>A0ABR8G0G2</accession>
<proteinExistence type="predicted"/>
<name>A0ABR8G0G2_9NOSO</name>
<comment type="caution">
    <text evidence="1">The sequence shown here is derived from an EMBL/GenBank/DDBJ whole genome shotgun (WGS) entry which is preliminary data.</text>
</comment>
<keyword evidence="2" id="KW-1185">Reference proteome</keyword>
<evidence type="ECO:0000313" key="1">
    <source>
        <dbReference type="EMBL" id="MBD2596694.1"/>
    </source>
</evidence>
<gene>
    <name evidence="1" type="ORF">H6G74_20505</name>
</gene>
<dbReference type="Proteomes" id="UP000603457">
    <property type="component" value="Unassembled WGS sequence"/>
</dbReference>
<reference evidence="1 2" key="1">
    <citation type="journal article" date="2020" name="ISME J.">
        <title>Comparative genomics reveals insights into cyanobacterial evolution and habitat adaptation.</title>
        <authorList>
            <person name="Chen M.Y."/>
            <person name="Teng W.K."/>
            <person name="Zhao L."/>
            <person name="Hu C.X."/>
            <person name="Zhou Y.K."/>
            <person name="Han B.P."/>
            <person name="Song L.R."/>
            <person name="Shu W.S."/>
        </authorList>
    </citation>
    <scope>NUCLEOTIDE SEQUENCE [LARGE SCALE GENOMIC DNA]</scope>
    <source>
        <strain evidence="1 2">FACHB-130</strain>
    </source>
</reference>
<protein>
    <submittedName>
        <fullName evidence="1">Uncharacterized protein</fullName>
    </submittedName>
</protein>